<gene>
    <name evidence="2" type="ORF">SAMN05216227_10136</name>
</gene>
<dbReference type="Pfam" id="PF13403">
    <property type="entry name" value="Hint_2"/>
    <property type="match status" value="1"/>
</dbReference>
<dbReference type="Proteomes" id="UP000183002">
    <property type="component" value="Unassembled WGS sequence"/>
</dbReference>
<dbReference type="SUPFAM" id="SSF51294">
    <property type="entry name" value="Hedgehog/intein (Hint) domain"/>
    <property type="match status" value="1"/>
</dbReference>
<dbReference type="OrthoDB" id="6305173at2"/>
<protein>
    <submittedName>
        <fullName evidence="2">Hint domain-containing protein</fullName>
    </submittedName>
</protein>
<feature type="domain" description="Hedgehog/Intein (Hint)" evidence="1">
    <location>
        <begin position="68"/>
        <end position="146"/>
    </location>
</feature>
<reference evidence="2 3" key="1">
    <citation type="submission" date="2016-10" db="EMBL/GenBank/DDBJ databases">
        <authorList>
            <person name="de Groot N.N."/>
        </authorList>
    </citation>
    <scope>NUCLEOTIDE SEQUENCE [LARGE SCALE GENOMIC DNA]</scope>
    <source>
        <strain evidence="2 3">CGMCC 1.10836</strain>
    </source>
</reference>
<evidence type="ECO:0000313" key="2">
    <source>
        <dbReference type="EMBL" id="SEN39239.1"/>
    </source>
</evidence>
<evidence type="ECO:0000313" key="3">
    <source>
        <dbReference type="Proteomes" id="UP000183002"/>
    </source>
</evidence>
<organism evidence="2 3">
    <name type="scientific">Pseudorhodobacter antarcticus</name>
    <dbReference type="NCBI Taxonomy" id="1077947"/>
    <lineage>
        <taxon>Bacteria</taxon>
        <taxon>Pseudomonadati</taxon>
        <taxon>Pseudomonadota</taxon>
        <taxon>Alphaproteobacteria</taxon>
        <taxon>Rhodobacterales</taxon>
        <taxon>Paracoccaceae</taxon>
        <taxon>Pseudorhodobacter</taxon>
    </lineage>
</organism>
<keyword evidence="3" id="KW-1185">Reference proteome</keyword>
<dbReference type="AlphaFoldDB" id="A0A1H8G5T9"/>
<accession>A0A1H8G5T9</accession>
<evidence type="ECO:0000259" key="1">
    <source>
        <dbReference type="Pfam" id="PF13403"/>
    </source>
</evidence>
<name>A0A1H8G5T9_9RHOB</name>
<proteinExistence type="predicted"/>
<dbReference type="EMBL" id="FOCO01000013">
    <property type="protein sequence ID" value="SEN39239.1"/>
    <property type="molecule type" value="Genomic_DNA"/>
</dbReference>
<dbReference type="InterPro" id="IPR028992">
    <property type="entry name" value="Hedgehog/Intein_dom"/>
</dbReference>
<sequence>MIPSMAALSALTQIFCVWGLRPLVDQKNVVIIGADSNGNGFDGYVEFLDASGTVVSTLQFTGIETIVPCFIPGSRFETDRGPVLVEILRRGDRVLTKDQGFQPLVWVGHKTLTQQALAAAPHLRPIRISAGALGARAPLQDVCVTSASHVDQW</sequence>
<dbReference type="InterPro" id="IPR036844">
    <property type="entry name" value="Hint_dom_sf"/>
</dbReference>
<dbReference type="STRING" id="1077947.SAMN05216227_10136"/>